<dbReference type="RefSeq" id="WP_139180878.1">
    <property type="nucleotide sequence ID" value="NZ_FMZB01000007.1"/>
</dbReference>
<evidence type="ECO:0000256" key="2">
    <source>
        <dbReference type="SAM" id="SignalP"/>
    </source>
</evidence>
<feature type="chain" id="PRO_5039375475" description="Lipoprotein" evidence="2">
    <location>
        <begin position="26"/>
        <end position="233"/>
    </location>
</feature>
<reference evidence="4" key="1">
    <citation type="submission" date="2016-10" db="EMBL/GenBank/DDBJ databases">
        <authorList>
            <person name="Varghese N."/>
            <person name="Submissions S."/>
        </authorList>
    </citation>
    <scope>NUCLEOTIDE SEQUENCE [LARGE SCALE GENOMIC DNA]</scope>
    <source>
        <strain evidence="4">DSM 21620</strain>
    </source>
</reference>
<dbReference type="AlphaFoldDB" id="A0A1G6S7F5"/>
<dbReference type="EMBL" id="FMZB01000007">
    <property type="protein sequence ID" value="SDD12852.1"/>
    <property type="molecule type" value="Genomic_DNA"/>
</dbReference>
<evidence type="ECO:0000313" key="3">
    <source>
        <dbReference type="EMBL" id="SDD12852.1"/>
    </source>
</evidence>
<gene>
    <name evidence="3" type="ORF">SAMN05421663_1077</name>
</gene>
<organism evidence="3 4">
    <name type="scientific">Terribacillus halophilus</name>
    <dbReference type="NCBI Taxonomy" id="361279"/>
    <lineage>
        <taxon>Bacteria</taxon>
        <taxon>Bacillati</taxon>
        <taxon>Bacillota</taxon>
        <taxon>Bacilli</taxon>
        <taxon>Bacillales</taxon>
        <taxon>Bacillaceae</taxon>
        <taxon>Terribacillus</taxon>
    </lineage>
</organism>
<proteinExistence type="predicted"/>
<feature type="region of interest" description="Disordered" evidence="1">
    <location>
        <begin position="26"/>
        <end position="57"/>
    </location>
</feature>
<keyword evidence="2" id="KW-0732">Signal</keyword>
<accession>A0A1G6S7F5</accession>
<protein>
    <recommendedName>
        <fullName evidence="5">Lipoprotein</fullName>
    </recommendedName>
</protein>
<evidence type="ECO:0000313" key="4">
    <source>
        <dbReference type="Proteomes" id="UP000198666"/>
    </source>
</evidence>
<sequence>MKKLYSFILLLGLVLLLAACGSDQASDTTAQNSEDTNELQEQTNEKTEDSETSHLTTEQKMEVYEHTEDEFGDYFLLGAYTNKAGDGEYEPISATFDNFIITAAPYLVEIDLNEEAKELEQFSGKDTVRAIMLETESENENDYNFTYYGKATAVTDTGEELTGLIGPDSELVKDYTTDEYGEYGYIYFILEDAGSKPKQLEITFEPPVRDGEPVGEAQTVTPGELISEENLDI</sequence>
<name>A0A1G6S7F5_9BACI</name>
<evidence type="ECO:0008006" key="5">
    <source>
        <dbReference type="Google" id="ProtNLM"/>
    </source>
</evidence>
<evidence type="ECO:0000256" key="1">
    <source>
        <dbReference type="SAM" id="MobiDB-lite"/>
    </source>
</evidence>
<feature type="compositionally biased region" description="Basic and acidic residues" evidence="1">
    <location>
        <begin position="43"/>
        <end position="57"/>
    </location>
</feature>
<feature type="compositionally biased region" description="Polar residues" evidence="1">
    <location>
        <begin position="26"/>
        <end position="42"/>
    </location>
</feature>
<keyword evidence="4" id="KW-1185">Reference proteome</keyword>
<feature type="signal peptide" evidence="2">
    <location>
        <begin position="1"/>
        <end position="25"/>
    </location>
</feature>
<dbReference type="OrthoDB" id="9966012at2"/>
<dbReference type="PROSITE" id="PS51257">
    <property type="entry name" value="PROKAR_LIPOPROTEIN"/>
    <property type="match status" value="1"/>
</dbReference>
<dbReference type="Proteomes" id="UP000198666">
    <property type="component" value="Unassembled WGS sequence"/>
</dbReference>